<dbReference type="Pfam" id="PF08534">
    <property type="entry name" value="Redoxin"/>
    <property type="match status" value="1"/>
</dbReference>
<protein>
    <submittedName>
        <fullName evidence="7">TlpA family protein disulfide reductase</fullName>
    </submittedName>
</protein>
<evidence type="ECO:0000313" key="7">
    <source>
        <dbReference type="EMBL" id="MBK8889664.1"/>
    </source>
</evidence>
<dbReference type="PANTHER" id="PTHR42852:SF6">
    <property type="entry name" value="THIOL:DISULFIDE INTERCHANGE PROTEIN DSBE"/>
    <property type="match status" value="1"/>
</dbReference>
<evidence type="ECO:0000256" key="3">
    <source>
        <dbReference type="ARBA" id="ARBA00023157"/>
    </source>
</evidence>
<dbReference type="InterPro" id="IPR050553">
    <property type="entry name" value="Thioredoxin_ResA/DsbE_sf"/>
</dbReference>
<dbReference type="GO" id="GO:0030313">
    <property type="term" value="C:cell envelope"/>
    <property type="evidence" value="ECO:0007669"/>
    <property type="project" value="UniProtKB-SubCell"/>
</dbReference>
<dbReference type="Proteomes" id="UP000808146">
    <property type="component" value="Unassembled WGS sequence"/>
</dbReference>
<dbReference type="GO" id="GO:0016491">
    <property type="term" value="F:oxidoreductase activity"/>
    <property type="evidence" value="ECO:0007669"/>
    <property type="project" value="InterPro"/>
</dbReference>
<dbReference type="InterPro" id="IPR013766">
    <property type="entry name" value="Thioredoxin_domain"/>
</dbReference>
<sequence>MKEQTALRVAVAAGVASLLTVGLLGYRLLNHASPESANRPPGLIASQTMNSEEAKLAVDNIFALILPDLGGRPQPVAQWKGKVLVVNYWASWCKPCVDEMPAFSRLNSHYASWGVQFVGIGLDDEAKVASFIKTTPVSYPVLVAGAADPTPGLQVKGLPYTVVIGRDGQIDSTRLGRMDEESLELVLRRLIGQ</sequence>
<dbReference type="SUPFAM" id="SSF52833">
    <property type="entry name" value="Thioredoxin-like"/>
    <property type="match status" value="1"/>
</dbReference>
<dbReference type="PANTHER" id="PTHR42852">
    <property type="entry name" value="THIOL:DISULFIDE INTERCHANGE PROTEIN DSBE"/>
    <property type="match status" value="1"/>
</dbReference>
<dbReference type="Gene3D" id="3.40.30.10">
    <property type="entry name" value="Glutaredoxin"/>
    <property type="match status" value="1"/>
</dbReference>
<evidence type="ECO:0000259" key="6">
    <source>
        <dbReference type="PROSITE" id="PS51352"/>
    </source>
</evidence>
<keyword evidence="5" id="KW-0472">Membrane</keyword>
<reference evidence="7" key="1">
    <citation type="submission" date="2020-10" db="EMBL/GenBank/DDBJ databases">
        <title>Connecting structure to function with the recovery of over 1000 high-quality activated sludge metagenome-assembled genomes encoding full-length rRNA genes using long-read sequencing.</title>
        <authorList>
            <person name="Singleton C.M."/>
            <person name="Petriglieri F."/>
            <person name="Kristensen J.M."/>
            <person name="Kirkegaard R.H."/>
            <person name="Michaelsen T.Y."/>
            <person name="Andersen M.H."/>
            <person name="Karst S.M."/>
            <person name="Dueholm M.S."/>
            <person name="Nielsen P.H."/>
            <person name="Albertsen M."/>
        </authorList>
    </citation>
    <scope>NUCLEOTIDE SEQUENCE</scope>
    <source>
        <strain evidence="7">OdNE_18-Q3-R46-58_BAT3C.305</strain>
    </source>
</reference>
<evidence type="ECO:0000256" key="1">
    <source>
        <dbReference type="ARBA" id="ARBA00004196"/>
    </source>
</evidence>
<proteinExistence type="predicted"/>
<keyword evidence="2" id="KW-0201">Cytochrome c-type biogenesis</keyword>
<evidence type="ECO:0000313" key="8">
    <source>
        <dbReference type="Proteomes" id="UP000808146"/>
    </source>
</evidence>
<accession>A0A9D7LNQ1</accession>
<organism evidence="7 8">
    <name type="scientific">Candidatus Dechloromonas phosphorivorans</name>
    <dbReference type="NCBI Taxonomy" id="2899244"/>
    <lineage>
        <taxon>Bacteria</taxon>
        <taxon>Pseudomonadati</taxon>
        <taxon>Pseudomonadota</taxon>
        <taxon>Betaproteobacteria</taxon>
        <taxon>Rhodocyclales</taxon>
        <taxon>Azonexaceae</taxon>
        <taxon>Dechloromonas</taxon>
    </lineage>
</organism>
<keyword evidence="5" id="KW-1133">Transmembrane helix</keyword>
<dbReference type="AlphaFoldDB" id="A0A9D7LNQ1"/>
<name>A0A9D7LNQ1_9RHOO</name>
<evidence type="ECO:0000256" key="2">
    <source>
        <dbReference type="ARBA" id="ARBA00022748"/>
    </source>
</evidence>
<comment type="caution">
    <text evidence="7">The sequence shown here is derived from an EMBL/GenBank/DDBJ whole genome shotgun (WGS) entry which is preliminary data.</text>
</comment>
<dbReference type="InterPro" id="IPR036249">
    <property type="entry name" value="Thioredoxin-like_sf"/>
</dbReference>
<keyword evidence="3" id="KW-1015">Disulfide bond</keyword>
<comment type="subcellular location">
    <subcellularLocation>
        <location evidence="1">Cell envelope</location>
    </subcellularLocation>
</comment>
<feature type="transmembrane region" description="Helical" evidence="5">
    <location>
        <begin position="6"/>
        <end position="29"/>
    </location>
</feature>
<evidence type="ECO:0000256" key="5">
    <source>
        <dbReference type="SAM" id="Phobius"/>
    </source>
</evidence>
<gene>
    <name evidence="7" type="ORF">IPN75_04340</name>
</gene>
<dbReference type="InterPro" id="IPR013740">
    <property type="entry name" value="Redoxin"/>
</dbReference>
<evidence type="ECO:0000256" key="4">
    <source>
        <dbReference type="ARBA" id="ARBA00023284"/>
    </source>
</evidence>
<dbReference type="CDD" id="cd02966">
    <property type="entry name" value="TlpA_like_family"/>
    <property type="match status" value="1"/>
</dbReference>
<keyword evidence="5" id="KW-0812">Transmembrane</keyword>
<feature type="domain" description="Thioredoxin" evidence="6">
    <location>
        <begin position="55"/>
        <end position="192"/>
    </location>
</feature>
<dbReference type="EMBL" id="JADKBR010000003">
    <property type="protein sequence ID" value="MBK8889664.1"/>
    <property type="molecule type" value="Genomic_DNA"/>
</dbReference>
<dbReference type="GO" id="GO:0017004">
    <property type="term" value="P:cytochrome complex assembly"/>
    <property type="evidence" value="ECO:0007669"/>
    <property type="project" value="UniProtKB-KW"/>
</dbReference>
<keyword evidence="4" id="KW-0676">Redox-active center</keyword>
<dbReference type="PROSITE" id="PS51352">
    <property type="entry name" value="THIOREDOXIN_2"/>
    <property type="match status" value="1"/>
</dbReference>